<dbReference type="InterPro" id="IPR039536">
    <property type="entry name" value="TetR_C_Proteobacteria"/>
</dbReference>
<evidence type="ECO:0000256" key="1">
    <source>
        <dbReference type="ARBA" id="ARBA00023015"/>
    </source>
</evidence>
<dbReference type="GO" id="GO:0000976">
    <property type="term" value="F:transcription cis-regulatory region binding"/>
    <property type="evidence" value="ECO:0007669"/>
    <property type="project" value="TreeGrafter"/>
</dbReference>
<dbReference type="PANTHER" id="PTHR30055">
    <property type="entry name" value="HTH-TYPE TRANSCRIPTIONAL REGULATOR RUTR"/>
    <property type="match status" value="1"/>
</dbReference>
<dbReference type="Gene3D" id="1.10.357.10">
    <property type="entry name" value="Tetracycline Repressor, domain 2"/>
    <property type="match status" value="1"/>
</dbReference>
<dbReference type="GO" id="GO:0003700">
    <property type="term" value="F:DNA-binding transcription factor activity"/>
    <property type="evidence" value="ECO:0007669"/>
    <property type="project" value="TreeGrafter"/>
</dbReference>
<keyword evidence="3" id="KW-0804">Transcription</keyword>
<dbReference type="InterPro" id="IPR050109">
    <property type="entry name" value="HTH-type_TetR-like_transc_reg"/>
</dbReference>
<evidence type="ECO:0000256" key="3">
    <source>
        <dbReference type="ARBA" id="ARBA00023163"/>
    </source>
</evidence>
<evidence type="ECO:0000256" key="2">
    <source>
        <dbReference type="ARBA" id="ARBA00023125"/>
    </source>
</evidence>
<dbReference type="EMBL" id="CP038141">
    <property type="protein sequence ID" value="QDH17069.1"/>
    <property type="molecule type" value="Genomic_DNA"/>
</dbReference>
<sequence>MIKPIDARSHLSPQKIQAITCQMNNKKEQILRGAEKVFLAVGYERASMSQIAREAGVSKGTLYNHFDGKASLFSAFFEEQTTTKLATIDALAKENNKSIQENISQFVAAIIHLMISPISQALYRILISEVTQFPNLADTFWRYGYTRTLNTLSEWLSKKHHNGDLFVPDPSFAAEQLLMLCQARIVHRKRFMLPVDDSQKAINQLISLTTDAFMKIYAPHP</sequence>
<dbReference type="Pfam" id="PF00440">
    <property type="entry name" value="TetR_N"/>
    <property type="match status" value="1"/>
</dbReference>
<dbReference type="InterPro" id="IPR023772">
    <property type="entry name" value="DNA-bd_HTH_TetR-type_CS"/>
</dbReference>
<keyword evidence="2 4" id="KW-0238">DNA-binding</keyword>
<dbReference type="Pfam" id="PF14246">
    <property type="entry name" value="TetR_C_7"/>
    <property type="match status" value="1"/>
</dbReference>
<dbReference type="InterPro" id="IPR036271">
    <property type="entry name" value="Tet_transcr_reg_TetR-rel_C_sf"/>
</dbReference>
<evidence type="ECO:0000313" key="6">
    <source>
        <dbReference type="EMBL" id="QDH17069.1"/>
    </source>
</evidence>
<dbReference type="Gene3D" id="1.10.10.60">
    <property type="entry name" value="Homeodomain-like"/>
    <property type="match status" value="1"/>
</dbReference>
<dbReference type="PROSITE" id="PS50977">
    <property type="entry name" value="HTH_TETR_2"/>
    <property type="match status" value="1"/>
</dbReference>
<organism evidence="6 7">
    <name type="scientific">Swingsia samuiensis</name>
    <dbReference type="NCBI Taxonomy" id="1293412"/>
    <lineage>
        <taxon>Bacteria</taxon>
        <taxon>Pseudomonadati</taxon>
        <taxon>Pseudomonadota</taxon>
        <taxon>Alphaproteobacteria</taxon>
        <taxon>Acetobacterales</taxon>
        <taxon>Acetobacteraceae</taxon>
        <taxon>Swingsia</taxon>
    </lineage>
</organism>
<dbReference type="KEGG" id="ssam:E3D00_05435"/>
<evidence type="ECO:0000256" key="4">
    <source>
        <dbReference type="PROSITE-ProRule" id="PRU00335"/>
    </source>
</evidence>
<dbReference type="SUPFAM" id="SSF48498">
    <property type="entry name" value="Tetracyclin repressor-like, C-terminal domain"/>
    <property type="match status" value="1"/>
</dbReference>
<feature type="domain" description="HTH tetR-type" evidence="5">
    <location>
        <begin position="24"/>
        <end position="84"/>
    </location>
</feature>
<dbReference type="OrthoDB" id="9816431at2"/>
<accession>A0A4Y6UHK1</accession>
<dbReference type="Proteomes" id="UP000316313">
    <property type="component" value="Chromosome"/>
</dbReference>
<evidence type="ECO:0000259" key="5">
    <source>
        <dbReference type="PROSITE" id="PS50977"/>
    </source>
</evidence>
<dbReference type="InterPro" id="IPR009057">
    <property type="entry name" value="Homeodomain-like_sf"/>
</dbReference>
<dbReference type="AlphaFoldDB" id="A0A4Y6UHK1"/>
<feature type="DNA-binding region" description="H-T-H motif" evidence="4">
    <location>
        <begin position="47"/>
        <end position="66"/>
    </location>
</feature>
<dbReference type="PROSITE" id="PS01081">
    <property type="entry name" value="HTH_TETR_1"/>
    <property type="match status" value="1"/>
</dbReference>
<dbReference type="RefSeq" id="WP_141460652.1">
    <property type="nucleotide sequence ID" value="NZ_CP038141.1"/>
</dbReference>
<dbReference type="PRINTS" id="PR00455">
    <property type="entry name" value="HTHTETR"/>
</dbReference>
<gene>
    <name evidence="6" type="ORF">E3D00_05435</name>
</gene>
<protein>
    <submittedName>
        <fullName evidence="6">TetR/AcrR family transcriptional regulator</fullName>
    </submittedName>
</protein>
<keyword evidence="7" id="KW-1185">Reference proteome</keyword>
<dbReference type="FunFam" id="1.10.10.60:FF:000141">
    <property type="entry name" value="TetR family transcriptional regulator"/>
    <property type="match status" value="1"/>
</dbReference>
<dbReference type="InterPro" id="IPR001647">
    <property type="entry name" value="HTH_TetR"/>
</dbReference>
<dbReference type="PANTHER" id="PTHR30055:SF146">
    <property type="entry name" value="HTH-TYPE TRANSCRIPTIONAL DUAL REGULATOR CECR"/>
    <property type="match status" value="1"/>
</dbReference>
<proteinExistence type="predicted"/>
<reference evidence="6 7" key="1">
    <citation type="submission" date="2019-03" db="EMBL/GenBank/DDBJ databases">
        <title>The complete genome sequence of Swingsia samuiensis NBRC107927(T).</title>
        <authorList>
            <person name="Chua K.-O."/>
            <person name="Chan K.-G."/>
            <person name="See-Too W.-S."/>
        </authorList>
    </citation>
    <scope>NUCLEOTIDE SEQUENCE [LARGE SCALE GENOMIC DNA]</scope>
    <source>
        <strain evidence="6 7">AH83</strain>
    </source>
</reference>
<name>A0A4Y6UHK1_9PROT</name>
<keyword evidence="1" id="KW-0805">Transcription regulation</keyword>
<evidence type="ECO:0000313" key="7">
    <source>
        <dbReference type="Proteomes" id="UP000316313"/>
    </source>
</evidence>
<dbReference type="SUPFAM" id="SSF46689">
    <property type="entry name" value="Homeodomain-like"/>
    <property type="match status" value="1"/>
</dbReference>